<dbReference type="PROSITE" id="PS50850">
    <property type="entry name" value="MFS"/>
    <property type="match status" value="1"/>
</dbReference>
<feature type="transmembrane region" description="Helical" evidence="4">
    <location>
        <begin position="100"/>
        <end position="118"/>
    </location>
</feature>
<dbReference type="GO" id="GO:0022857">
    <property type="term" value="F:transmembrane transporter activity"/>
    <property type="evidence" value="ECO:0007669"/>
    <property type="project" value="InterPro"/>
</dbReference>
<organism evidence="6">
    <name type="scientific">uncultured Alphaproteobacteria bacterium</name>
    <dbReference type="NCBI Taxonomy" id="91750"/>
    <lineage>
        <taxon>Bacteria</taxon>
        <taxon>Pseudomonadati</taxon>
        <taxon>Pseudomonadota</taxon>
        <taxon>Alphaproteobacteria</taxon>
        <taxon>environmental samples</taxon>
    </lineage>
</organism>
<gene>
    <name evidence="6" type="primary">fsr</name>
    <name evidence="6" type="ORF">KL86APRO_30054</name>
</gene>
<keyword evidence="3 4" id="KW-0472">Membrane</keyword>
<feature type="transmembrane region" description="Helical" evidence="4">
    <location>
        <begin position="139"/>
        <end position="162"/>
    </location>
</feature>
<evidence type="ECO:0000256" key="4">
    <source>
        <dbReference type="SAM" id="Phobius"/>
    </source>
</evidence>
<feature type="transmembrane region" description="Helical" evidence="4">
    <location>
        <begin position="282"/>
        <end position="301"/>
    </location>
</feature>
<feature type="transmembrane region" description="Helical" evidence="4">
    <location>
        <begin position="213"/>
        <end position="233"/>
    </location>
</feature>
<evidence type="ECO:0000313" key="6">
    <source>
        <dbReference type="EMBL" id="SBW12504.1"/>
    </source>
</evidence>
<name>A0A212KLG8_9PROT</name>
<accession>A0A212KLG8</accession>
<protein>
    <submittedName>
        <fullName evidence="6">Fosmidomycin efflux system, member of the major facilitator superfamily</fullName>
    </submittedName>
</protein>
<dbReference type="InterPro" id="IPR036259">
    <property type="entry name" value="MFS_trans_sf"/>
</dbReference>
<sequence>MRSPSPGSTAVTVLVALSFCHMLNDMMQSLLTAIYPMLKRDYGLDFGQIGLLTLMFQLTASLLQPLVGLYTDKHPKPFSLVVGMASSFVGLLILATAGSYALLLAGAAVIGIGSSIFHPESSRVARMASGGRFGLAQSVFQVGGNSGQAFGPLLAALIVVPYGQGSVAWFSAAAAIAAIILYRVGLWYRDARTAAAKKPPAASAGPRLPRKKVLITLALLVTLVFSKNVYLASISSYYTFYLIETFGVSVQTAQIYLFVFLGAVAAGTLIGGPVGDRFGRKVVIWCSILGVLPFTLMLPYADLFWTPILSVVIGLVLASAFSAIVVYGQELMPGKVGTVAGLFFGISFGLGGLGAAVLGQIADLRGIGFVYHVCAFLPALGLLTAFLPNIEKDRLEAARAARAAAQGSPAE</sequence>
<evidence type="ECO:0000256" key="1">
    <source>
        <dbReference type="ARBA" id="ARBA00022692"/>
    </source>
</evidence>
<dbReference type="SUPFAM" id="SSF103473">
    <property type="entry name" value="MFS general substrate transporter"/>
    <property type="match status" value="1"/>
</dbReference>
<dbReference type="AlphaFoldDB" id="A0A212KLG8"/>
<proteinExistence type="predicted"/>
<dbReference type="InterPro" id="IPR011701">
    <property type="entry name" value="MFS"/>
</dbReference>
<feature type="domain" description="Major facilitator superfamily (MFS) profile" evidence="5">
    <location>
        <begin position="13"/>
        <end position="393"/>
    </location>
</feature>
<feature type="transmembrane region" description="Helical" evidence="4">
    <location>
        <begin position="168"/>
        <end position="188"/>
    </location>
</feature>
<reference evidence="6" key="1">
    <citation type="submission" date="2016-04" db="EMBL/GenBank/DDBJ databases">
        <authorList>
            <person name="Evans L.H."/>
            <person name="Alamgir A."/>
            <person name="Owens N."/>
            <person name="Weber N.D."/>
            <person name="Virtaneva K."/>
            <person name="Barbian K."/>
            <person name="Babar A."/>
            <person name="Rosenke K."/>
        </authorList>
    </citation>
    <scope>NUCLEOTIDE SEQUENCE</scope>
    <source>
        <strain evidence="6">86</strain>
    </source>
</reference>
<dbReference type="PANTHER" id="PTHR43129">
    <property type="entry name" value="FOSMIDOMYCIN RESISTANCE PROTEIN"/>
    <property type="match status" value="1"/>
</dbReference>
<feature type="transmembrane region" description="Helical" evidence="4">
    <location>
        <begin position="339"/>
        <end position="362"/>
    </location>
</feature>
<dbReference type="EMBL" id="FLUO01000003">
    <property type="protein sequence ID" value="SBW12504.1"/>
    <property type="molecule type" value="Genomic_DNA"/>
</dbReference>
<evidence type="ECO:0000259" key="5">
    <source>
        <dbReference type="PROSITE" id="PS50850"/>
    </source>
</evidence>
<dbReference type="InterPro" id="IPR020846">
    <property type="entry name" value="MFS_dom"/>
</dbReference>
<feature type="transmembrane region" description="Helical" evidence="4">
    <location>
        <begin position="307"/>
        <end position="327"/>
    </location>
</feature>
<feature type="transmembrane region" description="Helical" evidence="4">
    <location>
        <begin position="253"/>
        <end position="270"/>
    </location>
</feature>
<evidence type="ECO:0000256" key="3">
    <source>
        <dbReference type="ARBA" id="ARBA00023136"/>
    </source>
</evidence>
<dbReference type="Pfam" id="PF07690">
    <property type="entry name" value="MFS_1"/>
    <property type="match status" value="1"/>
</dbReference>
<dbReference type="PANTHER" id="PTHR43129:SF1">
    <property type="entry name" value="FOSMIDOMYCIN RESISTANCE PROTEIN"/>
    <property type="match status" value="1"/>
</dbReference>
<dbReference type="Gene3D" id="1.20.1250.20">
    <property type="entry name" value="MFS general substrate transporter like domains"/>
    <property type="match status" value="2"/>
</dbReference>
<feature type="transmembrane region" description="Helical" evidence="4">
    <location>
        <begin position="48"/>
        <end position="70"/>
    </location>
</feature>
<feature type="transmembrane region" description="Helical" evidence="4">
    <location>
        <begin position="77"/>
        <end position="94"/>
    </location>
</feature>
<keyword evidence="1 4" id="KW-0812">Transmembrane</keyword>
<feature type="transmembrane region" description="Helical" evidence="4">
    <location>
        <begin position="368"/>
        <end position="387"/>
    </location>
</feature>
<dbReference type="CDD" id="cd17478">
    <property type="entry name" value="MFS_FsR"/>
    <property type="match status" value="1"/>
</dbReference>
<dbReference type="GO" id="GO:0005886">
    <property type="term" value="C:plasma membrane"/>
    <property type="evidence" value="ECO:0007669"/>
    <property type="project" value="TreeGrafter"/>
</dbReference>
<evidence type="ECO:0000256" key="2">
    <source>
        <dbReference type="ARBA" id="ARBA00022989"/>
    </source>
</evidence>
<keyword evidence="2 4" id="KW-1133">Transmembrane helix</keyword>